<sequence length="623" mass="68636">MSSIPNRSKRSPLRFGKDLTALIPDFPFHYQRYLRNAGSAPLCDVPEEAHGKKVLVIGGGVAGLVAAYEVMRMGLQPILLEASQRIGGRFCAQPRGNASAPGGQTLCELGGMRFPLSGKALFHYFDKVGMALNSAPFPNPGTEAAVSTLVDYQGRQQYYEVRPAGQPNPFPKPPEYDQLEDQFFDTFLEAFQFTEMEAAMTEPVTEAKQQRIKALWKDIVAPAQGRSWDDVSFYLALVEKSGWSREQIDLFGQIGFGTGGWNTDYPNSILEVLRVLYTGLDVDHRLMYDGSSALPERLLNTPPADFGDQCRHWGSRESVLSLTRRCVDSPLGKEVLRIARGTHGGFVATLRDSASGAESQLDADLVIHTPHVRLLDKLRYSGTPAQIAAADALLGSELWEAVMYTHYMQSTKLFAATRSAFWTERGSDDKRIFSLTLSDRLTRGTYLVDYAGSSGCYKGAGIFLSYTWNDDSLKFLGRCPDLLTGDSPPASPLPEDIGLCTHLLEKLYPNAELRSHYTDVQPFAQVNWENQGHYLGAFKMNLPGQYELQRRIFSQFMQGVAEGAPYRFILAGDDVSWTGGWAEGAVGTALNAVNKVAVCLGGGSRPDNPGPVESWESLQPVPR</sequence>
<dbReference type="PANTHER" id="PTHR10742:SF342">
    <property type="entry name" value="AMINE OXIDASE"/>
    <property type="match status" value="1"/>
</dbReference>
<dbReference type="GO" id="GO:0001716">
    <property type="term" value="F:L-amino-acid oxidase activity"/>
    <property type="evidence" value="ECO:0007669"/>
    <property type="project" value="TreeGrafter"/>
</dbReference>
<dbReference type="Gene3D" id="3.90.660.10">
    <property type="match status" value="1"/>
</dbReference>
<evidence type="ECO:0000313" key="9">
    <source>
        <dbReference type="Proteomes" id="UP000238390"/>
    </source>
</evidence>
<dbReference type="GO" id="GO:0050361">
    <property type="term" value="F:tryptophan 2-monooxygenase activity"/>
    <property type="evidence" value="ECO:0007669"/>
    <property type="project" value="UniProtKB-EC"/>
</dbReference>
<keyword evidence="5" id="KW-0073">Auxin biosynthesis</keyword>
<name>A0A2R3IVB7_9PSED</name>
<dbReference type="InterPro" id="IPR002937">
    <property type="entry name" value="Amino_oxidase"/>
</dbReference>
<evidence type="ECO:0000256" key="3">
    <source>
        <dbReference type="ARBA" id="ARBA00012535"/>
    </source>
</evidence>
<dbReference type="EC" id="1.13.12.3" evidence="3"/>
<evidence type="ECO:0000256" key="6">
    <source>
        <dbReference type="ARBA" id="ARBA00047321"/>
    </source>
</evidence>
<accession>A0A2R3IVB7</accession>
<keyword evidence="9" id="KW-1185">Reference proteome</keyword>
<reference evidence="8 9" key="1">
    <citation type="submission" date="2018-02" db="EMBL/GenBank/DDBJ databases">
        <title>FDA/CDC Antimicrobial Resistant Isolate Bank Genome Sequencing.</title>
        <authorList>
            <person name="Benahmed F.H."/>
            <person name="Lutgring J.D."/>
            <person name="Yoo B."/>
            <person name="Machado M."/>
            <person name="Brown A."/>
            <person name="McAllister G."/>
            <person name="Perry A."/>
            <person name="Halpin A.L."/>
            <person name="Vavikolanu K."/>
            <person name="Ott S."/>
            <person name="Zhao X."/>
            <person name="Tallon L.J."/>
            <person name="Sadzewicz L."/>
            <person name="Aluvathingal J."/>
            <person name="Nadendla S."/>
            <person name="Voskania-kordi A."/>
            <person name="Simonyan V."/>
            <person name="Patel J."/>
            <person name="Shawar R.M."/>
        </authorList>
    </citation>
    <scope>NUCLEOTIDE SEQUENCE [LARGE SCALE GENOMIC DNA]</scope>
    <source>
        <strain evidence="8 9">AR_0356</strain>
    </source>
</reference>
<dbReference type="GO" id="GO:0009063">
    <property type="term" value="P:amino acid catabolic process"/>
    <property type="evidence" value="ECO:0007669"/>
    <property type="project" value="TreeGrafter"/>
</dbReference>
<protein>
    <recommendedName>
        <fullName evidence="4">Tryptophan 2-monooxygenase</fullName>
        <ecNumber evidence="3">1.13.12.3</ecNumber>
    </recommendedName>
</protein>
<dbReference type="SUPFAM" id="SSF51905">
    <property type="entry name" value="FAD/NAD(P)-binding domain"/>
    <property type="match status" value="1"/>
</dbReference>
<evidence type="ECO:0000256" key="5">
    <source>
        <dbReference type="ARBA" id="ARBA00023070"/>
    </source>
</evidence>
<evidence type="ECO:0000256" key="1">
    <source>
        <dbReference type="ARBA" id="ARBA00004814"/>
    </source>
</evidence>
<feature type="domain" description="Amine oxidase" evidence="7">
    <location>
        <begin position="61"/>
        <end position="596"/>
    </location>
</feature>
<dbReference type="InterPro" id="IPR050281">
    <property type="entry name" value="Flavin_monoamine_oxidase"/>
</dbReference>
<dbReference type="EMBL" id="CP027169">
    <property type="protein sequence ID" value="AVK05557.1"/>
    <property type="molecule type" value="Genomic_DNA"/>
</dbReference>
<dbReference type="RefSeq" id="WP_058145646.1">
    <property type="nucleotide sequence ID" value="NZ_CP027169.1"/>
</dbReference>
<evidence type="ECO:0000256" key="4">
    <source>
        <dbReference type="ARBA" id="ARBA00017871"/>
    </source>
</evidence>
<gene>
    <name evidence="8" type="ORF">CSB93_4426</name>
</gene>
<evidence type="ECO:0000313" key="8">
    <source>
        <dbReference type="EMBL" id="AVK05557.1"/>
    </source>
</evidence>
<dbReference type="SUPFAM" id="SSF54373">
    <property type="entry name" value="FAD-linked reductases, C-terminal domain"/>
    <property type="match status" value="1"/>
</dbReference>
<evidence type="ECO:0000259" key="7">
    <source>
        <dbReference type="Pfam" id="PF01593"/>
    </source>
</evidence>
<dbReference type="Gene3D" id="1.10.405.40">
    <property type="match status" value="1"/>
</dbReference>
<dbReference type="PANTHER" id="PTHR10742">
    <property type="entry name" value="FLAVIN MONOAMINE OXIDASE"/>
    <property type="match status" value="1"/>
</dbReference>
<proteinExistence type="inferred from homology"/>
<organism evidence="8 9">
    <name type="scientific">Pseudomonas paraeruginosa</name>
    <dbReference type="NCBI Taxonomy" id="2994495"/>
    <lineage>
        <taxon>Bacteria</taxon>
        <taxon>Pseudomonadati</taxon>
        <taxon>Pseudomonadota</taxon>
        <taxon>Gammaproteobacteria</taxon>
        <taxon>Pseudomonadales</taxon>
        <taxon>Pseudomonadaceae</taxon>
        <taxon>Pseudomonas</taxon>
    </lineage>
</organism>
<dbReference type="InterPro" id="IPR036188">
    <property type="entry name" value="FAD/NAD-bd_sf"/>
</dbReference>
<dbReference type="Gene3D" id="3.50.50.60">
    <property type="entry name" value="FAD/NAD(P)-binding domain"/>
    <property type="match status" value="1"/>
</dbReference>
<comment type="catalytic activity">
    <reaction evidence="6">
        <text>L-tryptophan + O2 = indole-3-acetamide + CO2 + H2O</text>
        <dbReference type="Rhea" id="RHEA:16165"/>
        <dbReference type="ChEBI" id="CHEBI:15377"/>
        <dbReference type="ChEBI" id="CHEBI:15379"/>
        <dbReference type="ChEBI" id="CHEBI:16031"/>
        <dbReference type="ChEBI" id="CHEBI:16526"/>
        <dbReference type="ChEBI" id="CHEBI:57912"/>
        <dbReference type="EC" id="1.13.12.3"/>
    </reaction>
</comment>
<dbReference type="GO" id="GO:0009851">
    <property type="term" value="P:auxin biosynthetic process"/>
    <property type="evidence" value="ECO:0007669"/>
    <property type="project" value="UniProtKB-KW"/>
</dbReference>
<evidence type="ECO:0000256" key="2">
    <source>
        <dbReference type="ARBA" id="ARBA00005833"/>
    </source>
</evidence>
<dbReference type="Pfam" id="PF01593">
    <property type="entry name" value="Amino_oxidase"/>
    <property type="match status" value="1"/>
</dbReference>
<dbReference type="Proteomes" id="UP000238390">
    <property type="component" value="Chromosome"/>
</dbReference>
<comment type="pathway">
    <text evidence="1">Plant hormone metabolism; auxin biosynthesis.</text>
</comment>
<dbReference type="AlphaFoldDB" id="A0A2R3IVB7"/>
<comment type="similarity">
    <text evidence="2">Belongs to the tryptophan 2-monooxygenase family.</text>
</comment>